<proteinExistence type="predicted"/>
<reference evidence="1" key="1">
    <citation type="submission" date="2015-12" db="EMBL/GenBank/DDBJ databases">
        <title>Update maize B73 reference genome by single molecule sequencing technologies.</title>
        <authorList>
            <consortium name="Maize Genome Sequencing Project"/>
            <person name="Ware D."/>
        </authorList>
    </citation>
    <scope>NUCLEOTIDE SEQUENCE [LARGE SCALE GENOMIC DNA]</scope>
    <source>
        <tissue evidence="1">Seedling</tissue>
    </source>
</reference>
<name>A0A1D6N4M9_MAIZE</name>
<accession>A0A1D6N4M9</accession>
<sequence length="262" mass="28081">MELQGQLDMPEAITEDSNIAGFGAATIDGPLHIPDGIQSDAMLPRANDAYGATAAFSLQVPPNNQVNGASNDFVIGTLFQGVTGPFIGNEKEVALADRERAQVNTLYSDHFQDVPSDLHSTDANISSQDVTLDNSGQACAHATDGMTRELTHFVHSNANIFESNEVPASEITGVEYNQGASGFPQSTEDENAVGYNQDVSGFPRPTEDENAVDYNQDASGFSRPTEDENMVDYNQDASGFPRPTEDVNAVGYNQDACVCYGR</sequence>
<organism evidence="1">
    <name type="scientific">Zea mays</name>
    <name type="common">Maize</name>
    <dbReference type="NCBI Taxonomy" id="4577"/>
    <lineage>
        <taxon>Eukaryota</taxon>
        <taxon>Viridiplantae</taxon>
        <taxon>Streptophyta</taxon>
        <taxon>Embryophyta</taxon>
        <taxon>Tracheophyta</taxon>
        <taxon>Spermatophyta</taxon>
        <taxon>Magnoliopsida</taxon>
        <taxon>Liliopsida</taxon>
        <taxon>Poales</taxon>
        <taxon>Poaceae</taxon>
        <taxon>PACMAD clade</taxon>
        <taxon>Panicoideae</taxon>
        <taxon>Andropogonodae</taxon>
        <taxon>Andropogoneae</taxon>
        <taxon>Tripsacinae</taxon>
        <taxon>Zea</taxon>
    </lineage>
</organism>
<gene>
    <name evidence="1" type="ORF">ZEAMMB73_Zm00001d042505</name>
</gene>
<protein>
    <submittedName>
        <fullName evidence="1">Sister chromatid cohesion 1 protein 4</fullName>
    </submittedName>
</protein>
<dbReference type="AlphaFoldDB" id="A0A1D6N4M9"/>
<dbReference type="EMBL" id="CM007649">
    <property type="protein sequence ID" value="ONM35591.1"/>
    <property type="molecule type" value="Genomic_DNA"/>
</dbReference>
<evidence type="ECO:0000313" key="1">
    <source>
        <dbReference type="EMBL" id="ONM35591.1"/>
    </source>
</evidence>